<evidence type="ECO:0000313" key="3">
    <source>
        <dbReference type="Proteomes" id="UP000605733"/>
    </source>
</evidence>
<keyword evidence="1" id="KW-1133">Transmembrane helix</keyword>
<protein>
    <submittedName>
        <fullName evidence="2">Uncharacterized protein</fullName>
    </submittedName>
</protein>
<gene>
    <name evidence="2" type="ORF">GCM10011532_04570</name>
</gene>
<dbReference type="EMBL" id="BMIX01000001">
    <property type="protein sequence ID" value="GGG24395.1"/>
    <property type="molecule type" value="Genomic_DNA"/>
</dbReference>
<organism evidence="2 3">
    <name type="scientific">Christiangramia forsetii</name>
    <dbReference type="NCBI Taxonomy" id="411153"/>
    <lineage>
        <taxon>Bacteria</taxon>
        <taxon>Pseudomonadati</taxon>
        <taxon>Bacteroidota</taxon>
        <taxon>Flavobacteriia</taxon>
        <taxon>Flavobacteriales</taxon>
        <taxon>Flavobacteriaceae</taxon>
        <taxon>Christiangramia</taxon>
    </lineage>
</organism>
<feature type="transmembrane region" description="Helical" evidence="1">
    <location>
        <begin position="12"/>
        <end position="34"/>
    </location>
</feature>
<proteinExistence type="predicted"/>
<keyword evidence="1" id="KW-0812">Transmembrane</keyword>
<name>A0ABQ1WB83_9FLAO</name>
<feature type="transmembrane region" description="Helical" evidence="1">
    <location>
        <begin position="40"/>
        <end position="61"/>
    </location>
</feature>
<dbReference type="Proteomes" id="UP000605733">
    <property type="component" value="Unassembled WGS sequence"/>
</dbReference>
<evidence type="ECO:0000313" key="2">
    <source>
        <dbReference type="EMBL" id="GGG24395.1"/>
    </source>
</evidence>
<comment type="caution">
    <text evidence="2">The sequence shown here is derived from an EMBL/GenBank/DDBJ whole genome shotgun (WGS) entry which is preliminary data.</text>
</comment>
<dbReference type="RefSeq" id="WP_011710274.1">
    <property type="nucleotide sequence ID" value="NZ_BMIX01000001.1"/>
</dbReference>
<sequence length="63" mass="6822">MTIKTKQVLKGFAIFILAGICVFSLFSIAGYIIVDKEVSAWNYILFTVLAGAGGFGAVKLYRS</sequence>
<evidence type="ECO:0000256" key="1">
    <source>
        <dbReference type="SAM" id="Phobius"/>
    </source>
</evidence>
<keyword evidence="3" id="KW-1185">Reference proteome</keyword>
<reference evidence="3" key="1">
    <citation type="journal article" date="2019" name="Int. J. Syst. Evol. Microbiol.">
        <title>The Global Catalogue of Microorganisms (GCM) 10K type strain sequencing project: providing services to taxonomists for standard genome sequencing and annotation.</title>
        <authorList>
            <consortium name="The Broad Institute Genomics Platform"/>
            <consortium name="The Broad Institute Genome Sequencing Center for Infectious Disease"/>
            <person name="Wu L."/>
            <person name="Ma J."/>
        </authorList>
    </citation>
    <scope>NUCLEOTIDE SEQUENCE [LARGE SCALE GENOMIC DNA]</scope>
    <source>
        <strain evidence="3">CGMCC 1.15422</strain>
    </source>
</reference>
<keyword evidence="1" id="KW-0472">Membrane</keyword>
<accession>A0ABQ1WB83</accession>